<gene>
    <name evidence="1" type="ORF">MANES_16G022500</name>
</gene>
<organism evidence="1">
    <name type="scientific">Manihot esculenta</name>
    <name type="common">Cassava</name>
    <name type="synonym">Jatropha manihot</name>
    <dbReference type="NCBI Taxonomy" id="3983"/>
    <lineage>
        <taxon>Eukaryota</taxon>
        <taxon>Viridiplantae</taxon>
        <taxon>Streptophyta</taxon>
        <taxon>Embryophyta</taxon>
        <taxon>Tracheophyta</taxon>
        <taxon>Spermatophyta</taxon>
        <taxon>Magnoliopsida</taxon>
        <taxon>eudicotyledons</taxon>
        <taxon>Gunneridae</taxon>
        <taxon>Pentapetalae</taxon>
        <taxon>rosids</taxon>
        <taxon>fabids</taxon>
        <taxon>Malpighiales</taxon>
        <taxon>Euphorbiaceae</taxon>
        <taxon>Crotonoideae</taxon>
        <taxon>Manihoteae</taxon>
        <taxon>Manihot</taxon>
    </lineage>
</organism>
<evidence type="ECO:0000313" key="1">
    <source>
        <dbReference type="EMBL" id="OAY26115.1"/>
    </source>
</evidence>
<dbReference type="PANTHER" id="PTHR36615">
    <property type="entry name" value="PROTEIN, PUTATIVE-RELATED"/>
    <property type="match status" value="1"/>
</dbReference>
<accession>A0A2C9U889</accession>
<proteinExistence type="predicted"/>
<dbReference type="AlphaFoldDB" id="A0A2C9U889"/>
<protein>
    <submittedName>
        <fullName evidence="1">Uncharacterized protein</fullName>
    </submittedName>
</protein>
<sequence length="62" mass="6516">MASGGAKRSMIKGGNYSESQRVYSGRLIPKRGQVKVAIVLGLAHSLASIFSLRSRRAGGVPS</sequence>
<dbReference type="EMBL" id="CM004402">
    <property type="protein sequence ID" value="OAY26115.1"/>
    <property type="molecule type" value="Genomic_DNA"/>
</dbReference>
<dbReference type="PANTHER" id="PTHR36615:SF7">
    <property type="entry name" value="PROTEIN, PUTATIVE-RELATED"/>
    <property type="match status" value="1"/>
</dbReference>
<name>A0A2C9U889_MANES</name>
<reference evidence="1" key="1">
    <citation type="submission" date="2016-02" db="EMBL/GenBank/DDBJ databases">
        <title>WGS assembly of Manihot esculenta.</title>
        <authorList>
            <person name="Bredeson J.V."/>
            <person name="Prochnik S.E."/>
            <person name="Lyons J.B."/>
            <person name="Schmutz J."/>
            <person name="Grimwood J."/>
            <person name="Vrebalov J."/>
            <person name="Bart R.S."/>
            <person name="Amuge T."/>
            <person name="Ferguson M.E."/>
            <person name="Green R."/>
            <person name="Putnam N."/>
            <person name="Stites J."/>
            <person name="Rounsley S."/>
            <person name="Rokhsar D.S."/>
        </authorList>
    </citation>
    <scope>NUCLEOTIDE SEQUENCE [LARGE SCALE GENOMIC DNA]</scope>
    <source>
        <tissue evidence="1">Leaf</tissue>
    </source>
</reference>